<protein>
    <submittedName>
        <fullName evidence="1">Uncharacterized protein</fullName>
    </submittedName>
</protein>
<comment type="caution">
    <text evidence="1">The sequence shown here is derived from an EMBL/GenBank/DDBJ whole genome shotgun (WGS) entry which is preliminary data.</text>
</comment>
<evidence type="ECO:0000313" key="1">
    <source>
        <dbReference type="EMBL" id="RNJ22534.1"/>
    </source>
</evidence>
<organism evidence="1 2">
    <name type="scientific">Halosegnis longus</name>
    <dbReference type="NCBI Taxonomy" id="2216012"/>
    <lineage>
        <taxon>Archaea</taxon>
        <taxon>Methanobacteriati</taxon>
        <taxon>Methanobacteriota</taxon>
        <taxon>Stenosarchaea group</taxon>
        <taxon>Halobacteria</taxon>
        <taxon>Halobacteriales</taxon>
        <taxon>Natronomonadaceae</taxon>
        <taxon>Halosegnis</taxon>
    </lineage>
</organism>
<dbReference type="AlphaFoldDB" id="A0AAJ4R6G4"/>
<proteinExistence type="predicted"/>
<name>A0AAJ4R6G4_9EURY</name>
<dbReference type="EMBL" id="RJJC01000002">
    <property type="protein sequence ID" value="RNJ22534.1"/>
    <property type="molecule type" value="Genomic_DNA"/>
</dbReference>
<sequence>MSKHIFDILVCVRGVKWSTTFGGLCRLSIPTLVFSFPGTFGRNRPLHMVGSGGAILLHLSDGSTHVKVLGILIVTITLTIDVTTAVRVSVHICICETRQWDFGR</sequence>
<reference evidence="1 2" key="1">
    <citation type="submission" date="2018-11" db="EMBL/GenBank/DDBJ databases">
        <title>Genome sequences of Natronomonas sp. CBA1133.</title>
        <authorList>
            <person name="Roh S.W."/>
            <person name="Cha I.-T."/>
        </authorList>
    </citation>
    <scope>NUCLEOTIDE SEQUENCE [LARGE SCALE GENOMIC DNA]</scope>
    <source>
        <strain evidence="1 2">CBA1133</strain>
    </source>
</reference>
<gene>
    <name evidence="1" type="ORF">Nmn1133_12860</name>
</gene>
<evidence type="ECO:0000313" key="2">
    <source>
        <dbReference type="Proteomes" id="UP000270581"/>
    </source>
</evidence>
<accession>A0AAJ4R6G4</accession>
<dbReference type="Proteomes" id="UP000270581">
    <property type="component" value="Unassembled WGS sequence"/>
</dbReference>
<keyword evidence="2" id="KW-1185">Reference proteome</keyword>